<gene>
    <name evidence="1" type="ORF">DICPUDRAFT_78157</name>
</gene>
<keyword evidence="2" id="KW-1185">Reference proteome</keyword>
<dbReference type="GeneID" id="10501168"/>
<reference evidence="2" key="1">
    <citation type="journal article" date="2011" name="Genome Biol.">
        <title>Comparative genomics of the social amoebae Dictyostelium discoideum and Dictyostelium purpureum.</title>
        <authorList>
            <consortium name="US DOE Joint Genome Institute (JGI-PGF)"/>
            <person name="Sucgang R."/>
            <person name="Kuo A."/>
            <person name="Tian X."/>
            <person name="Salerno W."/>
            <person name="Parikh A."/>
            <person name="Feasley C.L."/>
            <person name="Dalin E."/>
            <person name="Tu H."/>
            <person name="Huang E."/>
            <person name="Barry K."/>
            <person name="Lindquist E."/>
            <person name="Shapiro H."/>
            <person name="Bruce D."/>
            <person name="Schmutz J."/>
            <person name="Salamov A."/>
            <person name="Fey P."/>
            <person name="Gaudet P."/>
            <person name="Anjard C."/>
            <person name="Babu M.M."/>
            <person name="Basu S."/>
            <person name="Bushmanova Y."/>
            <person name="van der Wel H."/>
            <person name="Katoh-Kurasawa M."/>
            <person name="Dinh C."/>
            <person name="Coutinho P.M."/>
            <person name="Saito T."/>
            <person name="Elias M."/>
            <person name="Schaap P."/>
            <person name="Kay R.R."/>
            <person name="Henrissat B."/>
            <person name="Eichinger L."/>
            <person name="Rivero F."/>
            <person name="Putnam N.H."/>
            <person name="West C.M."/>
            <person name="Loomis W.F."/>
            <person name="Chisholm R.L."/>
            <person name="Shaulsky G."/>
            <person name="Strassmann J.E."/>
            <person name="Queller D.C."/>
            <person name="Kuspa A."/>
            <person name="Grigoriev I.V."/>
        </authorList>
    </citation>
    <scope>NUCLEOTIDE SEQUENCE [LARGE SCALE GENOMIC DNA]</scope>
    <source>
        <strain evidence="2">QSDP1</strain>
    </source>
</reference>
<dbReference type="InParanoid" id="F0ZIQ5"/>
<evidence type="ECO:0000313" key="2">
    <source>
        <dbReference type="Proteomes" id="UP000001064"/>
    </source>
</evidence>
<dbReference type="KEGG" id="dpp:DICPUDRAFT_78157"/>
<dbReference type="VEuPathDB" id="AmoebaDB:DICPUDRAFT_78157"/>
<dbReference type="Pfam" id="PF10142">
    <property type="entry name" value="PhoPQ_related"/>
    <property type="match status" value="1"/>
</dbReference>
<name>F0ZIQ5_DICPU</name>
<dbReference type="SUPFAM" id="SSF53474">
    <property type="entry name" value="alpha/beta-Hydrolases"/>
    <property type="match status" value="1"/>
</dbReference>
<dbReference type="InterPro" id="IPR009199">
    <property type="entry name" value="PhoPQ-act_pathogen-rel_PqaA"/>
</dbReference>
<dbReference type="PIRSF" id="PIRSF014728">
    <property type="entry name" value="PqaA"/>
    <property type="match status" value="1"/>
</dbReference>
<dbReference type="PANTHER" id="PTHR31497">
    <property type="entry name" value="AUTOCRINE PROLIFERATION REPRESSOR PROTEIN A"/>
    <property type="match status" value="1"/>
</dbReference>
<dbReference type="OMA" id="NINMTSQ"/>
<evidence type="ECO:0000313" key="1">
    <source>
        <dbReference type="EMBL" id="EGC36163.1"/>
    </source>
</evidence>
<sequence>MNINDFSLLKLMNFNVLGKCFKLISGSLLRMKLMVQSKSNNILKDYVYSKDPNYKWTLNTTYDVGFANIQVIELVSQQWMKDYTNSSIWKHWVSVCIPKAPTQTKMGLLYVTGGAYNSKEWVVPSQESLEADFGQQVCKESNAITVTVNQVPNQYITFDDGVARDEDYIVAYSWRKYIDTQVSTWVSLLPQTKSVIKAMDAVQEYGNENGVIIESFVVFGASKRGWTTYGVAMVGDERVAAIVPMVIGVLNLVDDIKVQMQTYGNWSFALDPYAINGIPSFVDTEYFNVVTDIVDPLNYIDIMEKIPKYIILTIEDEFFLPDSTKFFYDQIKGEKRLGLFQTDHSVTQFAGVSTEISKYFNIIVNKVESPELSWKITYSKDNSLGTIEMTVVKGTPTRVVVYSVNTISKTHRDFRKFTCSDYANCYQAFTYSAQNITLESDNTYSVSIKGPDGGGWTAFYFEVEFGDVANVNTELAIVPNTFPFPECSSEICASGVPEWVINSANSVTKTNLLVLSLTILIYFILI</sequence>
<dbReference type="Proteomes" id="UP000001064">
    <property type="component" value="Unassembled WGS sequence"/>
</dbReference>
<dbReference type="RefSeq" id="XP_003287296.1">
    <property type="nucleotide sequence ID" value="XM_003287248.1"/>
</dbReference>
<dbReference type="OrthoDB" id="2020799at2759"/>
<dbReference type="PANTHER" id="PTHR31497:SF2">
    <property type="entry name" value="PHOPQ-ACTIVATED PATHOGENICITY-RELATED PROTEIN"/>
    <property type="match status" value="1"/>
</dbReference>
<dbReference type="Gene3D" id="3.40.50.1820">
    <property type="entry name" value="alpha/beta hydrolase"/>
    <property type="match status" value="1"/>
</dbReference>
<dbReference type="eggNOG" id="ENOG502QU2G">
    <property type="taxonomic scope" value="Eukaryota"/>
</dbReference>
<dbReference type="EMBL" id="GL871035">
    <property type="protein sequence ID" value="EGC36163.1"/>
    <property type="molecule type" value="Genomic_DNA"/>
</dbReference>
<organism evidence="1 2">
    <name type="scientific">Dictyostelium purpureum</name>
    <name type="common">Slime mold</name>
    <dbReference type="NCBI Taxonomy" id="5786"/>
    <lineage>
        <taxon>Eukaryota</taxon>
        <taxon>Amoebozoa</taxon>
        <taxon>Evosea</taxon>
        <taxon>Eumycetozoa</taxon>
        <taxon>Dictyostelia</taxon>
        <taxon>Dictyosteliales</taxon>
        <taxon>Dictyosteliaceae</taxon>
        <taxon>Dictyostelium</taxon>
    </lineage>
</organism>
<proteinExistence type="predicted"/>
<dbReference type="InterPro" id="IPR029058">
    <property type="entry name" value="AB_hydrolase_fold"/>
</dbReference>
<protein>
    <submittedName>
        <fullName evidence="1">Uncharacterized protein</fullName>
    </submittedName>
</protein>
<dbReference type="AlphaFoldDB" id="F0ZIQ5"/>
<accession>F0ZIQ5</accession>